<dbReference type="InterPro" id="IPR045659">
    <property type="entry name" value="LptD_2"/>
</dbReference>
<dbReference type="PANTHER" id="PTHR30189:SF1">
    <property type="entry name" value="LPS-ASSEMBLY PROTEIN LPTD"/>
    <property type="match status" value="1"/>
</dbReference>
<evidence type="ECO:0000259" key="2">
    <source>
        <dbReference type="Pfam" id="PF04453"/>
    </source>
</evidence>
<proteinExistence type="inferred from homology"/>
<comment type="subcellular location">
    <subcellularLocation>
        <location evidence="1">Cell outer membrane</location>
    </subcellularLocation>
</comment>
<reference evidence="4 5" key="1">
    <citation type="submission" date="2019-02" db="EMBL/GenBank/DDBJ databases">
        <title>Complete Genome Sequence and Methylome Analysis of Sphaerotilus natans subsp. sulfidivorans D-507.</title>
        <authorList>
            <person name="Fomenkov A."/>
            <person name="Gridneva E."/>
            <person name="Smolyakov D."/>
            <person name="Dubinina G."/>
            <person name="Vincze T."/>
            <person name="Grabovich M."/>
            <person name="Roberts R.J."/>
        </authorList>
    </citation>
    <scope>NUCLEOTIDE SEQUENCE [LARGE SCALE GENOMIC DNA]</scope>
    <source>
        <strain evidence="4 5">D-507</strain>
    </source>
</reference>
<protein>
    <recommendedName>
        <fullName evidence="1">LPS-assembly protein LptD</fullName>
    </recommendedName>
</protein>
<organism evidence="4 5">
    <name type="scientific">Sphaerotilus sulfidivorans</name>
    <dbReference type="NCBI Taxonomy" id="639200"/>
    <lineage>
        <taxon>Bacteria</taxon>
        <taxon>Pseudomonadati</taxon>
        <taxon>Pseudomonadota</taxon>
        <taxon>Betaproteobacteria</taxon>
        <taxon>Burkholderiales</taxon>
        <taxon>Sphaerotilaceae</taxon>
        <taxon>Sphaerotilus</taxon>
    </lineage>
</organism>
<name>A0A5C1Q3P0_9BURK</name>
<dbReference type="HAMAP" id="MF_01411">
    <property type="entry name" value="LPS_assembly_LptD"/>
    <property type="match status" value="1"/>
</dbReference>
<dbReference type="KEGG" id="snn:EWH46_16255"/>
<comment type="function">
    <text evidence="1">Together with LptE, is involved in the assembly of lipopolysaccharide (LPS) at the surface of the outer membrane.</text>
</comment>
<evidence type="ECO:0000313" key="5">
    <source>
        <dbReference type="Proteomes" id="UP000323522"/>
    </source>
</evidence>
<dbReference type="GO" id="GO:0015920">
    <property type="term" value="P:lipopolysaccharide transport"/>
    <property type="evidence" value="ECO:0007669"/>
    <property type="project" value="InterPro"/>
</dbReference>
<dbReference type="GO" id="GO:1990351">
    <property type="term" value="C:transporter complex"/>
    <property type="evidence" value="ECO:0007669"/>
    <property type="project" value="TreeGrafter"/>
</dbReference>
<evidence type="ECO:0000259" key="3">
    <source>
        <dbReference type="Pfam" id="PF19838"/>
    </source>
</evidence>
<dbReference type="EMBL" id="CP035708">
    <property type="protein sequence ID" value="QEN02157.1"/>
    <property type="molecule type" value="Genomic_DNA"/>
</dbReference>
<keyword evidence="1" id="KW-0732">Signal</keyword>
<accession>A0A5C1Q3P0</accession>
<dbReference type="Pfam" id="PF04453">
    <property type="entry name" value="LptD"/>
    <property type="match status" value="1"/>
</dbReference>
<comment type="similarity">
    <text evidence="1">Belongs to the LptD family.</text>
</comment>
<dbReference type="OrthoDB" id="9760225at2"/>
<dbReference type="InterPro" id="IPR050218">
    <property type="entry name" value="LptD"/>
</dbReference>
<evidence type="ECO:0000256" key="1">
    <source>
        <dbReference type="HAMAP-Rule" id="MF_01411"/>
    </source>
</evidence>
<dbReference type="PANTHER" id="PTHR30189">
    <property type="entry name" value="LPS-ASSEMBLY PROTEIN"/>
    <property type="match status" value="1"/>
</dbReference>
<evidence type="ECO:0000313" key="4">
    <source>
        <dbReference type="EMBL" id="QEN02157.1"/>
    </source>
</evidence>
<comment type="caution">
    <text evidence="1">Lacks conserved residue(s) required for the propagation of feature annotation.</text>
</comment>
<dbReference type="Proteomes" id="UP000323522">
    <property type="component" value="Chromosome"/>
</dbReference>
<sequence length="820" mass="89881" precursor="true">MPPLPTSRPCSRPLPRPRSLSPVARACVCLLLHGLAAPVIAQEAACRPAAPAWVREGGLQLPWVSPNAAEPSAEAAAGGEDPILVEADRLIGQTGQSLRAEGRATLRRGLLSLQADRIEYRQDDDRVHALGTVRLQREDSHFLGTELDLQTEHQEGYFLSPRFYLGRTQAGGRAERVDFIGRNRMVVSRASYSSCDLVDGETPAWELSTRRVRLDFDANEGLAEGAVLRFQGVPILALPVMSFPVTEARKSGWLPPMISTSSTTGLGVSAPYYWNIAPEQDMTLTPTLMSKRGAALETEYRYLQPGWSGEANLFALPNDLQTGQQRWALRSEQRGAFAAAGGLRYDWSLLRVSDGDYWKDGLRGAESLTPRLLSSRGRLEQRRRLRATPLGEVDQQLYARVQRWQLLQDSGSSTRIVAPYQRAPQAGARWSDPGGGPLQWSLQTEVNQFVHADADQIQGSRAHLLGQIALPLGDAGWRLTPRLSLNSAAYQTDRPMSDGRRRAHRTIPGFSVDSAWTLERETAAFGRALVQTLEPRLLYALTPWRDQSALPDFDSAALDFNATTVFSDNIFSGIDRVSDANQVTAGLTTRYLDRSSGAELARFGIAQRYLLRDQRITADGVPLSNRFSDLLLQASIGVVPDWTLDTSVQFNPDTDRLVRTITSARWSPGPLRTLYASHRLKRGSSEQLALGWQWPLADLGRPLAGLLGSRVAPASSSAGDCRGRVYGVGALDYSLRDRRLSGAIVGFEYDAGCWIGRVVARRQSTSAQNASTQLMLQLELVGLSRLSAGSNPLSILKDNIPGYQLLRDPRGATADNSGAP</sequence>
<feature type="signal peptide" evidence="1">
    <location>
        <begin position="1"/>
        <end position="41"/>
    </location>
</feature>
<dbReference type="Pfam" id="PF19838">
    <property type="entry name" value="LptD_2"/>
    <property type="match status" value="1"/>
</dbReference>
<gene>
    <name evidence="1" type="primary">lptD</name>
    <name evidence="4" type="ORF">EWH46_16255</name>
</gene>
<keyword evidence="1" id="KW-0998">Cell outer membrane</keyword>
<feature type="chain" id="PRO_5023283361" description="LPS-assembly protein LptD" evidence="1">
    <location>
        <begin position="42"/>
        <end position="820"/>
    </location>
</feature>
<feature type="domain" description="LPS-assembly protein LptD central" evidence="3">
    <location>
        <begin position="226"/>
        <end position="304"/>
    </location>
</feature>
<dbReference type="InterPro" id="IPR007543">
    <property type="entry name" value="LptD_C"/>
</dbReference>
<dbReference type="AlphaFoldDB" id="A0A5C1Q3P0"/>
<dbReference type="InterPro" id="IPR020889">
    <property type="entry name" value="LipoPS_assembly_LptD"/>
</dbReference>
<dbReference type="GO" id="GO:0043165">
    <property type="term" value="P:Gram-negative-bacterium-type cell outer membrane assembly"/>
    <property type="evidence" value="ECO:0007669"/>
    <property type="project" value="UniProtKB-UniRule"/>
</dbReference>
<feature type="domain" description="LptD C-terminal" evidence="2">
    <location>
        <begin position="325"/>
        <end position="687"/>
    </location>
</feature>
<comment type="subunit">
    <text evidence="1">Component of the lipopolysaccharide transport and assembly complex. Interacts with LptE and LptA.</text>
</comment>
<keyword evidence="1" id="KW-0472">Membrane</keyword>
<dbReference type="GO" id="GO:0009279">
    <property type="term" value="C:cell outer membrane"/>
    <property type="evidence" value="ECO:0007669"/>
    <property type="project" value="UniProtKB-SubCell"/>
</dbReference>